<dbReference type="Gene3D" id="1.10.10.2840">
    <property type="entry name" value="PucR C-terminal helix-turn-helix domain"/>
    <property type="match status" value="1"/>
</dbReference>
<dbReference type="Pfam" id="PF13556">
    <property type="entry name" value="HTH_30"/>
    <property type="match status" value="1"/>
</dbReference>
<sequence>METQDSALIALAAQVRDDHMDELLARIVVCAHELGGAYGDIPAEDVASAAGGLLQAAVRALTERRGLNDVEREQAAFIGERRARQGVPLDEVLRLIRISGREALELMRDLAGPAGMDAATTISLTARLWDWMDEIAVEMTQAHRRVELAHARRDQQQRVSFVHALVSGALGAHRIEETAAGFGLDHAAEHVVVRARPAPGHPADALDRMFLPSTWAVGLTALVDDDLVAVLPASAALPDLPVAAGIGPAGPLAALPRSFRDAGRALETAAAFGLVGAHRLDDLVLPAVVVAEDALGDVLVERYITPVRALGAFGEDLLLSLRTYLEHEQNIEAAARELHVHPNTLRHRLARFEETTGVNLRRVDQLAEVWWALAADGRARLTATR</sequence>
<reference evidence="4" key="1">
    <citation type="submission" date="2021-11" db="EMBL/GenBank/DDBJ databases">
        <title>Cultivation dependent microbiological survey of springs from the worlds oldest radium mine currently devoted to the extraction of radon-saturated water.</title>
        <authorList>
            <person name="Kapinusova G."/>
            <person name="Smrhova T."/>
            <person name="Strejcek M."/>
            <person name="Suman J."/>
            <person name="Jani K."/>
            <person name="Pajer P."/>
            <person name="Uhlik O."/>
        </authorList>
    </citation>
    <scope>NUCLEOTIDE SEQUENCE [LARGE SCALE GENOMIC DNA]</scope>
    <source>
        <strain evidence="4">J379</strain>
    </source>
</reference>
<dbReference type="Proteomes" id="UP001058860">
    <property type="component" value="Chromosome"/>
</dbReference>
<evidence type="ECO:0000259" key="1">
    <source>
        <dbReference type="Pfam" id="PF13556"/>
    </source>
</evidence>
<evidence type="ECO:0000259" key="2">
    <source>
        <dbReference type="Pfam" id="PF14361"/>
    </source>
</evidence>
<dbReference type="InterPro" id="IPR042070">
    <property type="entry name" value="PucR_C-HTH_sf"/>
</dbReference>
<gene>
    <name evidence="3" type="ORF">LRS13_18715</name>
</gene>
<feature type="domain" description="RsbT co-antagonist protein RsbRD N-terminal" evidence="2">
    <location>
        <begin position="22"/>
        <end position="158"/>
    </location>
</feature>
<evidence type="ECO:0000313" key="3">
    <source>
        <dbReference type="EMBL" id="UUY02702.1"/>
    </source>
</evidence>
<feature type="domain" description="PucR C-terminal helix-turn-helix" evidence="1">
    <location>
        <begin position="317"/>
        <end position="375"/>
    </location>
</feature>
<dbReference type="InterPro" id="IPR025751">
    <property type="entry name" value="RsbRD_N_dom"/>
</dbReference>
<dbReference type="RefSeq" id="WP_353863224.1">
    <property type="nucleotide sequence ID" value="NZ_CP088295.1"/>
</dbReference>
<evidence type="ECO:0000313" key="4">
    <source>
        <dbReference type="Proteomes" id="UP001058860"/>
    </source>
</evidence>
<dbReference type="InterPro" id="IPR051448">
    <property type="entry name" value="CdaR-like_regulators"/>
</dbReference>
<dbReference type="EMBL" id="CP088295">
    <property type="protein sequence ID" value="UUY02702.1"/>
    <property type="molecule type" value="Genomic_DNA"/>
</dbReference>
<name>A0ABY5PDK1_9ACTN</name>
<keyword evidence="4" id="KW-1185">Reference proteome</keyword>
<dbReference type="InterPro" id="IPR025736">
    <property type="entry name" value="PucR_C-HTH_dom"/>
</dbReference>
<dbReference type="PANTHER" id="PTHR33744:SF7">
    <property type="entry name" value="PUCR FAMILY TRANSCRIPTIONAL REGULATOR"/>
    <property type="match status" value="1"/>
</dbReference>
<proteinExistence type="predicted"/>
<protein>
    <submittedName>
        <fullName evidence="3">Helix-turn-helix domain-containing protein</fullName>
    </submittedName>
</protein>
<accession>A0ABY5PDK1</accession>
<organism evidence="3 4">
    <name type="scientific">Svornostia abyssi</name>
    <dbReference type="NCBI Taxonomy" id="2898438"/>
    <lineage>
        <taxon>Bacteria</taxon>
        <taxon>Bacillati</taxon>
        <taxon>Actinomycetota</taxon>
        <taxon>Thermoleophilia</taxon>
        <taxon>Solirubrobacterales</taxon>
        <taxon>Baekduiaceae</taxon>
        <taxon>Svornostia</taxon>
    </lineage>
</organism>
<dbReference type="PANTHER" id="PTHR33744">
    <property type="entry name" value="CARBOHYDRATE DIACID REGULATOR"/>
    <property type="match status" value="1"/>
</dbReference>
<dbReference type="Pfam" id="PF14361">
    <property type="entry name" value="RsbRD_N"/>
    <property type="match status" value="1"/>
</dbReference>